<dbReference type="Proteomes" id="UP000017747">
    <property type="component" value="Unassembled WGS sequence"/>
</dbReference>
<keyword evidence="4 9" id="KW-0812">Transmembrane</keyword>
<dbReference type="STRING" id="994573.T472_0203870"/>
<dbReference type="Pfam" id="PF02653">
    <property type="entry name" value="BPD_transp_2"/>
    <property type="match status" value="1"/>
</dbReference>
<keyword evidence="5" id="KW-0029">Amino-acid transport</keyword>
<feature type="transmembrane region" description="Helical" evidence="9">
    <location>
        <begin position="190"/>
        <end position="213"/>
    </location>
</feature>
<dbReference type="eggNOG" id="COG0559">
    <property type="taxonomic scope" value="Bacteria"/>
</dbReference>
<dbReference type="GO" id="GO:0006865">
    <property type="term" value="P:amino acid transport"/>
    <property type="evidence" value="ECO:0007669"/>
    <property type="project" value="UniProtKB-KW"/>
</dbReference>
<keyword evidence="2" id="KW-0813">Transport</keyword>
<dbReference type="PANTHER" id="PTHR11795:SF445">
    <property type="entry name" value="AMINO ACID ABC TRANSPORTER PERMEASE PROTEIN"/>
    <property type="match status" value="1"/>
</dbReference>
<dbReference type="InterPro" id="IPR001851">
    <property type="entry name" value="ABC_transp_permease"/>
</dbReference>
<keyword evidence="6 9" id="KW-1133">Transmembrane helix</keyword>
<evidence type="ECO:0000256" key="2">
    <source>
        <dbReference type="ARBA" id="ARBA00022448"/>
    </source>
</evidence>
<keyword evidence="11" id="KW-1185">Reference proteome</keyword>
<protein>
    <submittedName>
        <fullName evidence="10">Branched-chain amino acid ABC transporter permease</fullName>
    </submittedName>
</protein>
<keyword evidence="7 9" id="KW-0472">Membrane</keyword>
<dbReference type="PANTHER" id="PTHR11795">
    <property type="entry name" value="BRANCHED-CHAIN AMINO ACID TRANSPORT SYSTEM PERMEASE PROTEIN LIVH"/>
    <property type="match status" value="1"/>
</dbReference>
<feature type="transmembrane region" description="Helical" evidence="9">
    <location>
        <begin position="65"/>
        <end position="84"/>
    </location>
</feature>
<evidence type="ECO:0000256" key="8">
    <source>
        <dbReference type="ARBA" id="ARBA00037998"/>
    </source>
</evidence>
<evidence type="ECO:0000256" key="1">
    <source>
        <dbReference type="ARBA" id="ARBA00004651"/>
    </source>
</evidence>
<feature type="transmembrane region" description="Helical" evidence="9">
    <location>
        <begin position="42"/>
        <end position="59"/>
    </location>
</feature>
<organism evidence="10 11">
    <name type="scientific">Youngiibacter fragilis 232.1</name>
    <dbReference type="NCBI Taxonomy" id="994573"/>
    <lineage>
        <taxon>Bacteria</taxon>
        <taxon>Bacillati</taxon>
        <taxon>Bacillota</taxon>
        <taxon>Clostridia</taxon>
        <taxon>Eubacteriales</taxon>
        <taxon>Clostridiaceae</taxon>
        <taxon>Youngiibacter</taxon>
    </lineage>
</organism>
<dbReference type="GO" id="GO:0022857">
    <property type="term" value="F:transmembrane transporter activity"/>
    <property type="evidence" value="ECO:0007669"/>
    <property type="project" value="InterPro"/>
</dbReference>
<dbReference type="GO" id="GO:0005886">
    <property type="term" value="C:plasma membrane"/>
    <property type="evidence" value="ECO:0007669"/>
    <property type="project" value="UniProtKB-SubCell"/>
</dbReference>
<dbReference type="OrthoDB" id="9807115at2"/>
<comment type="subcellular location">
    <subcellularLocation>
        <location evidence="1">Cell membrane</location>
        <topology evidence="1">Multi-pass membrane protein</topology>
    </subcellularLocation>
</comment>
<evidence type="ECO:0000256" key="3">
    <source>
        <dbReference type="ARBA" id="ARBA00022475"/>
    </source>
</evidence>
<dbReference type="InterPro" id="IPR052157">
    <property type="entry name" value="BCAA_transport_permease"/>
</dbReference>
<accession>V7I9E3</accession>
<dbReference type="PATRIC" id="fig|994573.3.peg.725"/>
<name>V7I9E3_9CLOT</name>
<dbReference type="AlphaFoldDB" id="V7I9E3"/>
<evidence type="ECO:0000256" key="6">
    <source>
        <dbReference type="ARBA" id="ARBA00022989"/>
    </source>
</evidence>
<feature type="transmembrane region" description="Helical" evidence="9">
    <location>
        <begin position="135"/>
        <end position="160"/>
    </location>
</feature>
<evidence type="ECO:0000256" key="9">
    <source>
        <dbReference type="SAM" id="Phobius"/>
    </source>
</evidence>
<evidence type="ECO:0000256" key="7">
    <source>
        <dbReference type="ARBA" id="ARBA00023136"/>
    </source>
</evidence>
<dbReference type="EMBL" id="AXUN02000054">
    <property type="protein sequence ID" value="ETA81919.1"/>
    <property type="molecule type" value="Genomic_DNA"/>
</dbReference>
<sequence>MSLFGQTLINGILIGGIYALIAVGQTMIFGVMKIINFAQGEFLMLGLYITWMFAEAIGTNNPYLLIVPIATIMFLFGILVYRVVVHPVIGQGNTSYILLTVGLSYFLQNVAQMIWSANPVGINSPIKTSSIPLGVATIAVPRLIAFSIGIVFVVLVSAFLNKTDTGRAMRATSENMSVAKMLGIDTTKMFMIAFGLGTMFAAVAGVIISPIYYAYPRVGTVFATTIYACVVIGGLGNIKGAFVGAIIIGLIEAFTGSYISLNLAPTFVFLSLMIFMIFKPQGLFGGGGRTI</sequence>
<proteinExistence type="inferred from homology"/>
<dbReference type="RefSeq" id="WP_023384387.1">
    <property type="nucleotide sequence ID" value="NZ_AXUN02000054.1"/>
</dbReference>
<evidence type="ECO:0000313" key="10">
    <source>
        <dbReference type="EMBL" id="ETA81919.1"/>
    </source>
</evidence>
<keyword evidence="3" id="KW-1003">Cell membrane</keyword>
<feature type="transmembrane region" description="Helical" evidence="9">
    <location>
        <begin position="225"/>
        <end position="251"/>
    </location>
</feature>
<evidence type="ECO:0000256" key="4">
    <source>
        <dbReference type="ARBA" id="ARBA00022692"/>
    </source>
</evidence>
<comment type="caution">
    <text evidence="10">The sequence shown here is derived from an EMBL/GenBank/DDBJ whole genome shotgun (WGS) entry which is preliminary data.</text>
</comment>
<comment type="similarity">
    <text evidence="8">Belongs to the binding-protein-dependent transport system permease family. LivHM subfamily.</text>
</comment>
<dbReference type="CDD" id="cd06582">
    <property type="entry name" value="TM_PBP1_LivH_like"/>
    <property type="match status" value="1"/>
</dbReference>
<evidence type="ECO:0000313" key="11">
    <source>
        <dbReference type="Proteomes" id="UP000017747"/>
    </source>
</evidence>
<evidence type="ECO:0000256" key="5">
    <source>
        <dbReference type="ARBA" id="ARBA00022970"/>
    </source>
</evidence>
<feature type="transmembrane region" description="Helical" evidence="9">
    <location>
        <begin position="258"/>
        <end position="278"/>
    </location>
</feature>
<gene>
    <name evidence="10" type="ORF">T472_0203870</name>
</gene>
<feature type="transmembrane region" description="Helical" evidence="9">
    <location>
        <begin position="12"/>
        <end position="35"/>
    </location>
</feature>
<reference evidence="10 11" key="1">
    <citation type="journal article" date="2014" name="Genome Announc.">
        <title>Genome Sequence of Youngiibacter fragilis, the Type Strain of the Genus Youngiibacter.</title>
        <authorList>
            <person name="Wawrik C.B."/>
            <person name="Callaghan A.V."/>
            <person name="Stamps B.W."/>
            <person name="Wawrik B."/>
        </authorList>
    </citation>
    <scope>NUCLEOTIDE SEQUENCE [LARGE SCALE GENOMIC DNA]</scope>
    <source>
        <strain evidence="10 11">232.1</strain>
    </source>
</reference>